<dbReference type="SUPFAM" id="SSF53756">
    <property type="entry name" value="UDP-Glycosyltransferase/glycogen phosphorylase"/>
    <property type="match status" value="1"/>
</dbReference>
<evidence type="ECO:0000256" key="2">
    <source>
        <dbReference type="ARBA" id="ARBA00022618"/>
    </source>
</evidence>
<dbReference type="GO" id="GO:0005886">
    <property type="term" value="C:plasma membrane"/>
    <property type="evidence" value="ECO:0007669"/>
    <property type="project" value="UniProtKB-SubCell"/>
</dbReference>
<gene>
    <name evidence="10" type="primary">murG</name>
    <name evidence="13" type="ORF">COW24_01285</name>
</gene>
<keyword evidence="2 10" id="KW-0132">Cell division</keyword>
<dbReference type="PANTHER" id="PTHR21015">
    <property type="entry name" value="UDP-N-ACETYLGLUCOSAMINE--N-ACETYLMURAMYL-(PENTAPEPTIDE) PYROPHOSPHORYL-UNDECAPRENOL N-ACETYLGLUCOSAMINE TRANSFERASE 1"/>
    <property type="match status" value="1"/>
</dbReference>
<dbReference type="PANTHER" id="PTHR21015:SF22">
    <property type="entry name" value="GLYCOSYLTRANSFERASE"/>
    <property type="match status" value="1"/>
</dbReference>
<keyword evidence="7 10" id="KW-0472">Membrane</keyword>
<reference evidence="13 14" key="1">
    <citation type="submission" date="2017-09" db="EMBL/GenBank/DDBJ databases">
        <title>Depth-based differentiation of microbial function through sediment-hosted aquifers and enrichment of novel symbionts in the deep terrestrial subsurface.</title>
        <authorList>
            <person name="Probst A.J."/>
            <person name="Ladd B."/>
            <person name="Jarett J.K."/>
            <person name="Geller-Mcgrath D.E."/>
            <person name="Sieber C.M."/>
            <person name="Emerson J.B."/>
            <person name="Anantharaman K."/>
            <person name="Thomas B.C."/>
            <person name="Malmstrom R."/>
            <person name="Stieglmeier M."/>
            <person name="Klingl A."/>
            <person name="Woyke T."/>
            <person name="Ryan C.M."/>
            <person name="Banfield J.F."/>
        </authorList>
    </citation>
    <scope>NUCLEOTIDE SEQUENCE [LARGE SCALE GENOMIC DNA]</scope>
    <source>
        <strain evidence="13">CG15_BIG_FIL_POST_REV_8_21_14_020_45_12</strain>
    </source>
</reference>
<dbReference type="AlphaFoldDB" id="A0A2M7H4S2"/>
<evidence type="ECO:0000256" key="5">
    <source>
        <dbReference type="ARBA" id="ARBA00022960"/>
    </source>
</evidence>
<dbReference type="GO" id="GO:0051991">
    <property type="term" value="F:UDP-N-acetyl-D-glucosamine:N-acetylmuramoyl-L-alanyl-D-glutamyl-meso-2,6-diaminopimelyl-D-alanyl-D-alanine-diphosphoundecaprenol 4-beta-N-acetylglucosaminlytransferase activity"/>
    <property type="evidence" value="ECO:0007669"/>
    <property type="project" value="RHEA"/>
</dbReference>
<keyword evidence="3 10" id="KW-0328">Glycosyltransferase</keyword>
<dbReference type="UniPathway" id="UPA00219"/>
<keyword evidence="4 10" id="KW-0808">Transferase</keyword>
<keyword evidence="1 10" id="KW-1003">Cell membrane</keyword>
<dbReference type="GO" id="GO:0071555">
    <property type="term" value="P:cell wall organization"/>
    <property type="evidence" value="ECO:0007669"/>
    <property type="project" value="UniProtKB-KW"/>
</dbReference>
<name>A0A2M7H4S2_9BACT</name>
<comment type="catalytic activity">
    <reaction evidence="10">
        <text>di-trans,octa-cis-undecaprenyl diphospho-N-acetyl-alpha-D-muramoyl-L-alanyl-D-glutamyl-meso-2,6-diaminopimeloyl-D-alanyl-D-alanine + UDP-N-acetyl-alpha-D-glucosamine = di-trans,octa-cis-undecaprenyl diphospho-[N-acetyl-alpha-D-glucosaminyl-(1-&gt;4)]-N-acetyl-alpha-D-muramoyl-L-alanyl-D-glutamyl-meso-2,6-diaminopimeloyl-D-alanyl-D-alanine + UDP + H(+)</text>
        <dbReference type="Rhea" id="RHEA:31227"/>
        <dbReference type="ChEBI" id="CHEBI:15378"/>
        <dbReference type="ChEBI" id="CHEBI:57705"/>
        <dbReference type="ChEBI" id="CHEBI:58223"/>
        <dbReference type="ChEBI" id="CHEBI:61387"/>
        <dbReference type="ChEBI" id="CHEBI:61388"/>
        <dbReference type="EC" id="2.4.1.227"/>
    </reaction>
</comment>
<feature type="domain" description="Glycosyl transferase family 28 C-terminal" evidence="12">
    <location>
        <begin position="180"/>
        <end position="320"/>
    </location>
</feature>
<evidence type="ECO:0000259" key="11">
    <source>
        <dbReference type="Pfam" id="PF03033"/>
    </source>
</evidence>
<comment type="caution">
    <text evidence="13">The sequence shown here is derived from an EMBL/GenBank/DDBJ whole genome shotgun (WGS) entry which is preliminary data.</text>
</comment>
<feature type="binding site" evidence="10">
    <location>
        <position position="274"/>
    </location>
    <ligand>
        <name>UDP-N-acetyl-alpha-D-glucosamine</name>
        <dbReference type="ChEBI" id="CHEBI:57705"/>
    </ligand>
</feature>
<dbReference type="InterPro" id="IPR006009">
    <property type="entry name" value="GlcNAc_MurG"/>
</dbReference>
<comment type="similarity">
    <text evidence="10">Belongs to the glycosyltransferase 28 family. MurG subfamily.</text>
</comment>
<feature type="domain" description="Glycosyltransferase family 28 N-terminal" evidence="11">
    <location>
        <begin position="3"/>
        <end position="139"/>
    </location>
</feature>
<dbReference type="Pfam" id="PF03033">
    <property type="entry name" value="Glyco_transf_28"/>
    <property type="match status" value="1"/>
</dbReference>
<keyword evidence="8 10" id="KW-0131">Cell cycle</keyword>
<dbReference type="GO" id="GO:0051301">
    <property type="term" value="P:cell division"/>
    <property type="evidence" value="ECO:0007669"/>
    <property type="project" value="UniProtKB-KW"/>
</dbReference>
<dbReference type="GO" id="GO:0050511">
    <property type="term" value="F:undecaprenyldiphospho-muramoylpentapeptide beta-N-acetylglucosaminyltransferase activity"/>
    <property type="evidence" value="ECO:0007669"/>
    <property type="project" value="UniProtKB-UniRule"/>
</dbReference>
<dbReference type="Proteomes" id="UP000230292">
    <property type="component" value="Unassembled WGS sequence"/>
</dbReference>
<sequence>MRILMTGGGTLGSVSPLLAIVPELIQSKDELFFIGTSHGAEEQLVSASGVSFYKIIAPKLRRYFSLRHLLIPFELTAGLIQSARLLRRLRPQAIVSAGGYVAFPVVLVGRLFGIPSILHQQDLRPGLTNKLLAPLAIKITVAFESSLSDYSAAKTSWIGNPVRDLSPTTNQIILNQSLPTVFIFGGGTGAQAINELVDAKLCKSANVIHITGRERGGKTINHPHYHSFEILGDAMAEAYAKADLVVCRAGLGTISELASLGMPAIIIPMPNTHQEDNAQLLKQKDAAIVLDQRGLTEVSFRGQIERLLTNVERRQQLTQAMGELLPTGANQLFIKTIHDCK</sequence>
<dbReference type="InterPro" id="IPR007235">
    <property type="entry name" value="Glyco_trans_28_C"/>
</dbReference>
<evidence type="ECO:0000256" key="10">
    <source>
        <dbReference type="HAMAP-Rule" id="MF_00033"/>
    </source>
</evidence>
<evidence type="ECO:0000256" key="4">
    <source>
        <dbReference type="ARBA" id="ARBA00022679"/>
    </source>
</evidence>
<evidence type="ECO:0000256" key="7">
    <source>
        <dbReference type="ARBA" id="ARBA00023136"/>
    </source>
</evidence>
<evidence type="ECO:0000313" key="13">
    <source>
        <dbReference type="EMBL" id="PIW37224.1"/>
    </source>
</evidence>
<protein>
    <recommendedName>
        <fullName evidence="10">UDP-N-acetylglucosamine--N-acetylmuramyl-(pentapeptide) pyrophosphoryl-undecaprenol N-acetylglucosamine transferase</fullName>
        <ecNumber evidence="10">2.4.1.227</ecNumber>
    </recommendedName>
    <alternativeName>
        <fullName evidence="10">Undecaprenyl-PP-MurNAc-pentapeptide-UDPGlcNAc GlcNAc transferase</fullName>
    </alternativeName>
</protein>
<keyword evidence="6 10" id="KW-0573">Peptidoglycan synthesis</keyword>
<dbReference type="EC" id="2.4.1.227" evidence="10"/>
<feature type="binding site" evidence="10">
    <location>
        <position position="163"/>
    </location>
    <ligand>
        <name>UDP-N-acetyl-alpha-D-glucosamine</name>
        <dbReference type="ChEBI" id="CHEBI:57705"/>
    </ligand>
</feature>
<dbReference type="GO" id="GO:0008360">
    <property type="term" value="P:regulation of cell shape"/>
    <property type="evidence" value="ECO:0007669"/>
    <property type="project" value="UniProtKB-KW"/>
</dbReference>
<dbReference type="GO" id="GO:0009252">
    <property type="term" value="P:peptidoglycan biosynthetic process"/>
    <property type="evidence" value="ECO:0007669"/>
    <property type="project" value="UniProtKB-UniRule"/>
</dbReference>
<keyword evidence="9 10" id="KW-0961">Cell wall biogenesis/degradation</keyword>
<keyword evidence="5 10" id="KW-0133">Cell shape</keyword>
<evidence type="ECO:0000256" key="6">
    <source>
        <dbReference type="ARBA" id="ARBA00022984"/>
    </source>
</evidence>
<accession>A0A2M7H4S2</accession>
<evidence type="ECO:0000256" key="3">
    <source>
        <dbReference type="ARBA" id="ARBA00022676"/>
    </source>
</evidence>
<evidence type="ECO:0000256" key="9">
    <source>
        <dbReference type="ARBA" id="ARBA00023316"/>
    </source>
</evidence>
<comment type="caution">
    <text evidence="10">Lacks conserved residue(s) required for the propagation of feature annotation.</text>
</comment>
<evidence type="ECO:0000313" key="14">
    <source>
        <dbReference type="Proteomes" id="UP000230292"/>
    </source>
</evidence>
<comment type="pathway">
    <text evidence="10">Cell wall biogenesis; peptidoglycan biosynthesis.</text>
</comment>
<dbReference type="GO" id="GO:0005975">
    <property type="term" value="P:carbohydrate metabolic process"/>
    <property type="evidence" value="ECO:0007669"/>
    <property type="project" value="InterPro"/>
</dbReference>
<evidence type="ECO:0000259" key="12">
    <source>
        <dbReference type="Pfam" id="PF04101"/>
    </source>
</evidence>
<dbReference type="Gene3D" id="3.40.50.2000">
    <property type="entry name" value="Glycogen Phosphorylase B"/>
    <property type="match status" value="2"/>
</dbReference>
<dbReference type="EMBL" id="PFGC01000016">
    <property type="protein sequence ID" value="PIW37224.1"/>
    <property type="molecule type" value="Genomic_DNA"/>
</dbReference>
<comment type="subcellular location">
    <subcellularLocation>
        <location evidence="10">Cell membrane</location>
        <topology evidence="10">Peripheral membrane protein</topology>
        <orientation evidence="10">Cytoplasmic side</orientation>
    </subcellularLocation>
</comment>
<dbReference type="Pfam" id="PF04101">
    <property type="entry name" value="Glyco_tran_28_C"/>
    <property type="match status" value="1"/>
</dbReference>
<dbReference type="HAMAP" id="MF_00033">
    <property type="entry name" value="MurG"/>
    <property type="match status" value="1"/>
</dbReference>
<dbReference type="CDD" id="cd03785">
    <property type="entry name" value="GT28_MurG"/>
    <property type="match status" value="1"/>
</dbReference>
<proteinExistence type="inferred from homology"/>
<dbReference type="InterPro" id="IPR004276">
    <property type="entry name" value="GlycoTrans_28_N"/>
</dbReference>
<organism evidence="13 14">
    <name type="scientific">Candidatus Kerfeldbacteria bacterium CG15_BIG_FIL_POST_REV_8_21_14_020_45_12</name>
    <dbReference type="NCBI Taxonomy" id="2014247"/>
    <lineage>
        <taxon>Bacteria</taxon>
        <taxon>Candidatus Kerfeldiibacteriota</taxon>
    </lineage>
</organism>
<evidence type="ECO:0000256" key="1">
    <source>
        <dbReference type="ARBA" id="ARBA00022475"/>
    </source>
</evidence>
<comment type="function">
    <text evidence="10">Cell wall formation. Catalyzes the transfer of a GlcNAc subunit on undecaprenyl-pyrophosphoryl-MurNAc-pentapeptide (lipid intermediate I) to form undecaprenyl-pyrophosphoryl-MurNAc-(pentapeptide)GlcNAc (lipid intermediate II).</text>
</comment>
<evidence type="ECO:0000256" key="8">
    <source>
        <dbReference type="ARBA" id="ARBA00023306"/>
    </source>
</evidence>